<gene>
    <name evidence="1" type="ORF">LARSCL_LOCUS756</name>
</gene>
<sequence>MWQSLSAGRCDDYLSGLLSLFPLVLQTAEWTDVGRLGLKPDILKTSTECAGQIVLKSRNVTPFASDVAWNFGEMSVIPDAFSLPNPSSRESLFLAFDSTTKRSWNILYCTLSGSIPTVDCRCSLDLDAYNRCSLSSELAKSSALYGEGKKTLHKTFEEDKHKTVVLKCKTRDEFKIHPSFAVDAKKGGNALTLEGLLNPKASGNEESITNEIIDPLTEVKRWIPINGISHQPK</sequence>
<name>A0AAV1YU11_9ARAC</name>
<reference evidence="1 2" key="1">
    <citation type="submission" date="2024-04" db="EMBL/GenBank/DDBJ databases">
        <authorList>
            <person name="Rising A."/>
            <person name="Reimegard J."/>
            <person name="Sonavane S."/>
            <person name="Akerstrom W."/>
            <person name="Nylinder S."/>
            <person name="Hedman E."/>
            <person name="Kallberg Y."/>
        </authorList>
    </citation>
    <scope>NUCLEOTIDE SEQUENCE [LARGE SCALE GENOMIC DNA]</scope>
</reference>
<comment type="caution">
    <text evidence="1">The sequence shown here is derived from an EMBL/GenBank/DDBJ whole genome shotgun (WGS) entry which is preliminary data.</text>
</comment>
<dbReference type="EMBL" id="CAXIEN010000004">
    <property type="protein sequence ID" value="CAL1262053.1"/>
    <property type="molecule type" value="Genomic_DNA"/>
</dbReference>
<dbReference type="Proteomes" id="UP001497382">
    <property type="component" value="Unassembled WGS sequence"/>
</dbReference>
<organism evidence="1 2">
    <name type="scientific">Larinioides sclopetarius</name>
    <dbReference type="NCBI Taxonomy" id="280406"/>
    <lineage>
        <taxon>Eukaryota</taxon>
        <taxon>Metazoa</taxon>
        <taxon>Ecdysozoa</taxon>
        <taxon>Arthropoda</taxon>
        <taxon>Chelicerata</taxon>
        <taxon>Arachnida</taxon>
        <taxon>Araneae</taxon>
        <taxon>Araneomorphae</taxon>
        <taxon>Entelegynae</taxon>
        <taxon>Araneoidea</taxon>
        <taxon>Araneidae</taxon>
        <taxon>Larinioides</taxon>
    </lineage>
</organism>
<keyword evidence="2" id="KW-1185">Reference proteome</keyword>
<accession>A0AAV1YU11</accession>
<evidence type="ECO:0000313" key="1">
    <source>
        <dbReference type="EMBL" id="CAL1262053.1"/>
    </source>
</evidence>
<protein>
    <submittedName>
        <fullName evidence="1">Uncharacterized protein</fullName>
    </submittedName>
</protein>
<proteinExistence type="predicted"/>
<dbReference type="AlphaFoldDB" id="A0AAV1YU11"/>
<evidence type="ECO:0000313" key="2">
    <source>
        <dbReference type="Proteomes" id="UP001497382"/>
    </source>
</evidence>